<gene>
    <name evidence="3" type="ordered locus">MODMU_2153</name>
</gene>
<dbReference type="AlphaFoldDB" id="I4EW25"/>
<keyword evidence="3" id="KW-0255">Endonuclease</keyword>
<dbReference type="OrthoDB" id="5188087at2"/>
<evidence type="ECO:0000313" key="4">
    <source>
        <dbReference type="Proteomes" id="UP000006461"/>
    </source>
</evidence>
<protein>
    <submittedName>
        <fullName evidence="3">HNH endonuclease</fullName>
    </submittedName>
</protein>
<dbReference type="HOGENOM" id="CLU_399386_0_0_11"/>
<dbReference type="InterPro" id="IPR003615">
    <property type="entry name" value="HNH_nuc"/>
</dbReference>
<reference evidence="3 4" key="1">
    <citation type="journal article" date="2012" name="J. Bacteriol.">
        <title>Genome Sequence of Radiation-Resistant Modestobacter marinus Strain BC501, a Representative Actinobacterium That Thrives on Calcareous Stone Surfaces.</title>
        <authorList>
            <person name="Normand P."/>
            <person name="Gury J."/>
            <person name="Pujic P."/>
            <person name="Chouaia B."/>
            <person name="Crotti E."/>
            <person name="Brusetti L."/>
            <person name="Daffonchio D."/>
            <person name="Vacherie B."/>
            <person name="Barbe V."/>
            <person name="Medigue C."/>
            <person name="Calteau A."/>
            <person name="Ghodhbane-Gtari F."/>
            <person name="Essoussi I."/>
            <person name="Nouioui I."/>
            <person name="Abbassi-Ghozzi I."/>
            <person name="Gtari M."/>
        </authorList>
    </citation>
    <scope>NUCLEOTIDE SEQUENCE [LARGE SCALE GENOMIC DNA]</scope>
    <source>
        <strain evidence="4">BC 501</strain>
    </source>
</reference>
<feature type="compositionally biased region" description="Acidic residues" evidence="1">
    <location>
        <begin position="357"/>
        <end position="369"/>
    </location>
</feature>
<feature type="domain" description="HNH nuclease" evidence="2">
    <location>
        <begin position="452"/>
        <end position="503"/>
    </location>
</feature>
<dbReference type="PATRIC" id="fig|477641.3.peg.2047"/>
<keyword evidence="3" id="KW-0378">Hydrolase</keyword>
<sequence>MFDYVYVTELGPGGVCEPPEEGVEDDVVLDQDAVLDPDAAPAPTAGEGWPDELFTSLRESLGDGGLLLDLLREEQRAIGAAEAMRARWLVDFCRSRPSSNDRPDAEIGAAAAATRAARPSIMATVSEWAVDEVATALSITSHRAQAWMVQSLQLVDRLPATLDALAAGELTWEHAAALCQVVAPLDDEHRAEAEALVLARLGHKTPTQLRAAAHRVVQRLDGQAISRRVETALRERGIQLYPTGDGLGTLSLTDMPLPVLRAVQDALRQYADAAKAPGDPRTRQQRMADCLVDLVLRPGDHGLAPVQAQLTIVATVRTLLGGDDPGEIAGEVVPAEAVRALARALGLLPTLAAGPAEEAEAPADADAAEPAEPSEPTEPSEAAQAPEAVAAGLTDLLDVRTLRGTALAHRPHVAVVDELTGQLLALTDAAGLRAGQALGPPPATDRYTPTDALRRHVRLRDRRCRFPGCRRPGRGCDQHHLTRWPLGDTSAENLCCLCRHHHRLVHQAPGWQLHALADGALRFTTPTGQVLVTRPAGLTDDDPSPGHGDGPPPGVDPPVDDPPPF</sequence>
<evidence type="ECO:0000256" key="1">
    <source>
        <dbReference type="SAM" id="MobiDB-lite"/>
    </source>
</evidence>
<organism evidence="3 4">
    <name type="scientific">Modestobacter italicus (strain DSM 44449 / CECT 9708 / BC 501)</name>
    <dbReference type="NCBI Taxonomy" id="2732864"/>
    <lineage>
        <taxon>Bacteria</taxon>
        <taxon>Bacillati</taxon>
        <taxon>Actinomycetota</taxon>
        <taxon>Actinomycetes</taxon>
        <taxon>Geodermatophilales</taxon>
        <taxon>Geodermatophilaceae</taxon>
        <taxon>Modestobacter</taxon>
    </lineage>
</organism>
<dbReference type="eggNOG" id="COG1403">
    <property type="taxonomic scope" value="Bacteria"/>
</dbReference>
<feature type="region of interest" description="Disordered" evidence="1">
    <location>
        <begin position="533"/>
        <end position="565"/>
    </location>
</feature>
<keyword evidence="4" id="KW-1185">Reference proteome</keyword>
<dbReference type="STRING" id="477641.MODMU_2153"/>
<dbReference type="OMA" id="ECPANDS"/>
<name>I4EW25_MODI5</name>
<keyword evidence="3" id="KW-0540">Nuclease</keyword>
<dbReference type="Proteomes" id="UP000006461">
    <property type="component" value="Chromosome"/>
</dbReference>
<dbReference type="Pfam" id="PF02720">
    <property type="entry name" value="DUF222"/>
    <property type="match status" value="1"/>
</dbReference>
<dbReference type="EMBL" id="FO203431">
    <property type="protein sequence ID" value="CCH87588.1"/>
    <property type="molecule type" value="Genomic_DNA"/>
</dbReference>
<dbReference type="InterPro" id="IPR003870">
    <property type="entry name" value="DUF222"/>
</dbReference>
<feature type="compositionally biased region" description="Pro residues" evidence="1">
    <location>
        <begin position="550"/>
        <end position="565"/>
    </location>
</feature>
<dbReference type="KEGG" id="mmar:MODMU_2153"/>
<dbReference type="GO" id="GO:0004519">
    <property type="term" value="F:endonuclease activity"/>
    <property type="evidence" value="ECO:0007669"/>
    <property type="project" value="UniProtKB-KW"/>
</dbReference>
<evidence type="ECO:0000313" key="3">
    <source>
        <dbReference type="EMBL" id="CCH87588.1"/>
    </source>
</evidence>
<dbReference type="SMART" id="SM00507">
    <property type="entry name" value="HNHc"/>
    <property type="match status" value="1"/>
</dbReference>
<feature type="region of interest" description="Disordered" evidence="1">
    <location>
        <begin position="357"/>
        <end position="385"/>
    </location>
</feature>
<proteinExistence type="predicted"/>
<evidence type="ECO:0000259" key="2">
    <source>
        <dbReference type="SMART" id="SM00507"/>
    </source>
</evidence>
<dbReference type="CDD" id="cd00085">
    <property type="entry name" value="HNHc"/>
    <property type="match status" value="1"/>
</dbReference>
<accession>I4EW25</accession>